<protein>
    <submittedName>
        <fullName evidence="1">Uncharacterized protein</fullName>
    </submittedName>
</protein>
<dbReference type="STRING" id="419940.SAMN05421824_2857"/>
<reference evidence="1 2" key="1">
    <citation type="submission" date="2016-10" db="EMBL/GenBank/DDBJ databases">
        <authorList>
            <person name="de Groot N.N."/>
        </authorList>
    </citation>
    <scope>NUCLEOTIDE SEQUENCE [LARGE SCALE GENOMIC DNA]</scope>
    <source>
        <strain evidence="1 2">DSM 21035</strain>
    </source>
</reference>
<dbReference type="Proteomes" id="UP000198999">
    <property type="component" value="Unassembled WGS sequence"/>
</dbReference>
<dbReference type="Gene3D" id="2.130.10.10">
    <property type="entry name" value="YVTN repeat-like/Quinoprotein amine dehydrogenase"/>
    <property type="match status" value="1"/>
</dbReference>
<gene>
    <name evidence="1" type="ORF">SAMN05421824_2857</name>
</gene>
<dbReference type="InterPro" id="IPR015943">
    <property type="entry name" value="WD40/YVTN_repeat-like_dom_sf"/>
</dbReference>
<dbReference type="EMBL" id="FOFN01000005">
    <property type="protein sequence ID" value="SER03760.1"/>
    <property type="molecule type" value="Genomic_DNA"/>
</dbReference>
<dbReference type="AlphaFoldDB" id="A0A1H9KX71"/>
<evidence type="ECO:0000313" key="1">
    <source>
        <dbReference type="EMBL" id="SER03760.1"/>
    </source>
</evidence>
<dbReference type="InterPro" id="IPR011047">
    <property type="entry name" value="Quinoprotein_ADH-like_sf"/>
</dbReference>
<dbReference type="OrthoDB" id="1093345at2"/>
<name>A0A1H9KX71_9FLAO</name>
<dbReference type="PROSITE" id="PS51257">
    <property type="entry name" value="PROKAR_LIPOPROTEIN"/>
    <property type="match status" value="1"/>
</dbReference>
<proteinExistence type="predicted"/>
<evidence type="ECO:0000313" key="2">
    <source>
        <dbReference type="Proteomes" id="UP000198999"/>
    </source>
</evidence>
<organism evidence="1 2">
    <name type="scientific">Hyunsoonleella jejuensis</name>
    <dbReference type="NCBI Taxonomy" id="419940"/>
    <lineage>
        <taxon>Bacteria</taxon>
        <taxon>Pseudomonadati</taxon>
        <taxon>Bacteroidota</taxon>
        <taxon>Flavobacteriia</taxon>
        <taxon>Flavobacteriales</taxon>
        <taxon>Flavobacteriaceae</taxon>
    </lineage>
</organism>
<keyword evidence="2" id="KW-1185">Reference proteome</keyword>
<sequence length="810" mass="92383">MRFFLCSLLLFVAYSCVNTKKKRHQLIDFAPIDSEVILKSSNLESLKSAVANNTFLNTLSEAKSYKDFKSALHPITELNIDSEVLICLSKVEQDSLTYTVITKFSETLFQPDSLKNYIEEHLKYKSYNITKSTLEDHVFFSTIIDSTFIVSSSKETVVAVVNEERQNQYLKKLYGVSSDNETLSVLVRTKSSLAPSFFIEKNLKPSELCDFLTLDTEISQADILINGIATSLDTSKKVIDVFKNTVPQENQIQRITPGNSDGYLSFTFDDFQVFNENLMKFRGKDSIAKNNALFNSIIEVGVIYEDKNRAIILNSIDPIATQDGLLDEQNTIDSYRDITIFEFSKSGIFQETFNPLIDDIPVSKYCILDNYFVFTDSMEQLQNIIANYQNKTTFGSRTYFKELTEKLSSESSLIFVAKPQLLENVLERNLGKTPNINLKAYNLFAIQFVYDADFAHVHGGLIKGRKKRMQHSVSESFALKLDADILNNPQFVTNHITKEKEVVVQDINNNLYLISNKGKVLWKKRLNGDILGDISQIDMYKNGRLQLAFSTKNRVYVIDRKGRDVAPFPLKFNDDITQPLSVFDYDKNKKYRILVTQGKNVLMYDVRGKSVSGFTFKSASNDIISQPKHFRIGSKDYLAFKTKRKLYVLDRTGRTRVSPKSENTFSTEPIFLFQDKFTTTTEDGQLISIDTRGNVAKVNLNLSAQHNLETTSKTQVTFHDNKLSIKGRTLELDYGNYTRPAIFYINDKIYVTITDLQAKKIYLYDSQGKSIPNFPVYGNSAIQLDNVDSDKNLEFVTKGDTNTIILYKIN</sequence>
<accession>A0A1H9KX71</accession>
<dbReference type="RefSeq" id="WP_092580766.1">
    <property type="nucleotide sequence ID" value="NZ_FOFN01000005.1"/>
</dbReference>
<dbReference type="SUPFAM" id="SSF50998">
    <property type="entry name" value="Quinoprotein alcohol dehydrogenase-like"/>
    <property type="match status" value="1"/>
</dbReference>